<evidence type="ECO:0000313" key="1">
    <source>
        <dbReference type="EMBL" id="EKN15289.1"/>
    </source>
</evidence>
<comment type="caution">
    <text evidence="1">The sequence shown here is derived from an EMBL/GenBank/DDBJ whole genome shotgun (WGS) entry which is preliminary data.</text>
</comment>
<dbReference type="RefSeq" id="WP_005643564.1">
    <property type="nucleotide sequence ID" value="NZ_JH976452.1"/>
</dbReference>
<gene>
    <name evidence="1" type="ORF">HMPREF1060_00937</name>
</gene>
<evidence type="ECO:0000313" key="2">
    <source>
        <dbReference type="Proteomes" id="UP000006271"/>
    </source>
</evidence>
<dbReference type="HOGENOM" id="CLU_1538614_0_0_10"/>
<dbReference type="AlphaFoldDB" id="K5ZHX2"/>
<dbReference type="EMBL" id="AGZQ01000004">
    <property type="protein sequence ID" value="EKN15289.1"/>
    <property type="molecule type" value="Genomic_DNA"/>
</dbReference>
<name>K5ZHX2_9BACT</name>
<dbReference type="Gene3D" id="3.80.10.10">
    <property type="entry name" value="Ribonuclease Inhibitor"/>
    <property type="match status" value="1"/>
</dbReference>
<dbReference type="InterPro" id="IPR032675">
    <property type="entry name" value="LRR_dom_sf"/>
</dbReference>
<reference evidence="1 2" key="1">
    <citation type="submission" date="2012-02" db="EMBL/GenBank/DDBJ databases">
        <title>The Genome Sequence of Parabacteroides merdae CL03T12C32.</title>
        <authorList>
            <consortium name="The Broad Institute Genome Sequencing Platform"/>
            <person name="Earl A."/>
            <person name="Ward D."/>
            <person name="Feldgarden M."/>
            <person name="Gevers D."/>
            <person name="Zitomersky N.L."/>
            <person name="Coyne M.J."/>
            <person name="Comstock L.E."/>
            <person name="Young S.K."/>
            <person name="Zeng Q."/>
            <person name="Gargeya S."/>
            <person name="Fitzgerald M."/>
            <person name="Haas B."/>
            <person name="Abouelleil A."/>
            <person name="Alvarado L."/>
            <person name="Arachchi H.M."/>
            <person name="Berlin A."/>
            <person name="Chapman S.B."/>
            <person name="Gearin G."/>
            <person name="Goldberg J."/>
            <person name="Griggs A."/>
            <person name="Gujja S."/>
            <person name="Hansen M."/>
            <person name="Heiman D."/>
            <person name="Howarth C."/>
            <person name="Larimer J."/>
            <person name="Lui A."/>
            <person name="MacDonald P.J.P."/>
            <person name="McCowen C."/>
            <person name="Montmayeur A."/>
            <person name="Murphy C."/>
            <person name="Neiman D."/>
            <person name="Pearson M."/>
            <person name="Priest M."/>
            <person name="Roberts A."/>
            <person name="Saif S."/>
            <person name="Shea T."/>
            <person name="Sisk P."/>
            <person name="Stolte C."/>
            <person name="Sykes S."/>
            <person name="Wortman J."/>
            <person name="Nusbaum C."/>
            <person name="Birren B."/>
        </authorList>
    </citation>
    <scope>NUCLEOTIDE SEQUENCE [LARGE SCALE GENOMIC DNA]</scope>
    <source>
        <strain evidence="1 2">CL03T12C32</strain>
    </source>
</reference>
<sequence length="174" mass="20064">MAVDRYSKVCNNLGIFQVSKNNNEYTSIKGLLYNKDMTELILCPPGIGRYKDKITLPNTLNELKGDIFYSCSTAIFVLILPPSIKYISKNVFRTFTTPVRYLVIQSEHLEIECDTFSRRRMKIFCFSKTPPYCDGDIGDITLFVYPEYQSIYETDPFWSKCAIIGMSLENLDIL</sequence>
<proteinExistence type="predicted"/>
<accession>K5ZHX2</accession>
<protein>
    <submittedName>
        <fullName evidence="1">Uncharacterized protein</fullName>
    </submittedName>
</protein>
<dbReference type="Proteomes" id="UP000006271">
    <property type="component" value="Unassembled WGS sequence"/>
</dbReference>
<organism evidence="1 2">
    <name type="scientific">Parabacteroides merdae CL03T12C32</name>
    <dbReference type="NCBI Taxonomy" id="999420"/>
    <lineage>
        <taxon>Bacteria</taxon>
        <taxon>Pseudomonadati</taxon>
        <taxon>Bacteroidota</taxon>
        <taxon>Bacteroidia</taxon>
        <taxon>Bacteroidales</taxon>
        <taxon>Tannerellaceae</taxon>
        <taxon>Parabacteroides</taxon>
    </lineage>
</organism>